<reference evidence="1 2" key="1">
    <citation type="submission" date="2021-03" db="EMBL/GenBank/DDBJ databases">
        <title>Sequencing the genomes of 1000 actinobacteria strains.</title>
        <authorList>
            <person name="Klenk H.-P."/>
        </authorList>
    </citation>
    <scope>NUCLEOTIDE SEQUENCE [LARGE SCALE GENOMIC DNA]</scope>
    <source>
        <strain evidence="1 2">DSM 18824</strain>
    </source>
</reference>
<organism evidence="1 2">
    <name type="scientific">Kribbella aluminosa</name>
    <dbReference type="NCBI Taxonomy" id="416017"/>
    <lineage>
        <taxon>Bacteria</taxon>
        <taxon>Bacillati</taxon>
        <taxon>Actinomycetota</taxon>
        <taxon>Actinomycetes</taxon>
        <taxon>Propionibacteriales</taxon>
        <taxon>Kribbellaceae</taxon>
        <taxon>Kribbella</taxon>
    </lineage>
</organism>
<keyword evidence="2" id="KW-1185">Reference proteome</keyword>
<gene>
    <name evidence="1" type="ORF">JOF29_004638</name>
</gene>
<dbReference type="EMBL" id="JAGINT010000002">
    <property type="protein sequence ID" value="MBP2353528.1"/>
    <property type="molecule type" value="Genomic_DNA"/>
</dbReference>
<evidence type="ECO:0000313" key="1">
    <source>
        <dbReference type="EMBL" id="MBP2353528.1"/>
    </source>
</evidence>
<protein>
    <submittedName>
        <fullName evidence="1">Uncharacterized protein</fullName>
    </submittedName>
</protein>
<dbReference type="RefSeq" id="WP_209696474.1">
    <property type="nucleotide sequence ID" value="NZ_BAAAVU010000001.1"/>
</dbReference>
<dbReference type="Proteomes" id="UP000755585">
    <property type="component" value="Unassembled WGS sequence"/>
</dbReference>
<sequence>MTDCPQEPYWTFPYFPAVITRSYVCSTVSETELASDCDTSSFAFAMTPPSSTEPPVEMVADAV</sequence>
<name>A0ABS4UPG0_9ACTN</name>
<proteinExistence type="predicted"/>
<comment type="caution">
    <text evidence="1">The sequence shown here is derived from an EMBL/GenBank/DDBJ whole genome shotgun (WGS) entry which is preliminary data.</text>
</comment>
<evidence type="ECO:0000313" key="2">
    <source>
        <dbReference type="Proteomes" id="UP000755585"/>
    </source>
</evidence>
<accession>A0ABS4UPG0</accession>